<evidence type="ECO:0000256" key="5">
    <source>
        <dbReference type="ARBA" id="ARBA00022916"/>
    </source>
</evidence>
<organism evidence="9 10">
    <name type="scientific">Variovorax guangxiensis</name>
    <dbReference type="NCBI Taxonomy" id="1775474"/>
    <lineage>
        <taxon>Bacteria</taxon>
        <taxon>Pseudomonadati</taxon>
        <taxon>Pseudomonadota</taxon>
        <taxon>Betaproteobacteria</taxon>
        <taxon>Burkholderiales</taxon>
        <taxon>Comamonadaceae</taxon>
        <taxon>Variovorax</taxon>
    </lineage>
</organism>
<proteinExistence type="predicted"/>
<evidence type="ECO:0000313" key="10">
    <source>
        <dbReference type="Proteomes" id="UP000281118"/>
    </source>
</evidence>
<keyword evidence="4 6" id="KW-0802">TPR repeat</keyword>
<feature type="region of interest" description="Disordered" evidence="7">
    <location>
        <begin position="1"/>
        <end position="24"/>
    </location>
</feature>
<dbReference type="InterPro" id="IPR008410">
    <property type="entry name" value="BCSC_C"/>
</dbReference>
<gene>
    <name evidence="9" type="ORF">EJP67_05330</name>
</gene>
<protein>
    <submittedName>
        <fullName evidence="9">Tetratricopeptide repeat protein</fullName>
    </submittedName>
</protein>
<reference evidence="9 10" key="1">
    <citation type="submission" date="2018-12" db="EMBL/GenBank/DDBJ databases">
        <title>The genome sequences of Variovorax guangxiensis DSM 27352.</title>
        <authorList>
            <person name="Gao J."/>
            <person name="Sun J."/>
        </authorList>
    </citation>
    <scope>NUCLEOTIDE SEQUENCE [LARGE SCALE GENOMIC DNA]</scope>
    <source>
        <strain evidence="9 10">DSM 27352</strain>
    </source>
</reference>
<keyword evidence="5" id="KW-0135">Cellulose biosynthesis</keyword>
<evidence type="ECO:0000256" key="1">
    <source>
        <dbReference type="ARBA" id="ARBA00005186"/>
    </source>
</evidence>
<dbReference type="EMBL" id="RXFT01000001">
    <property type="protein sequence ID" value="RUR66481.1"/>
    <property type="molecule type" value="Genomic_DNA"/>
</dbReference>
<dbReference type="InterPro" id="IPR003921">
    <property type="entry name" value="Cell_synth_C"/>
</dbReference>
<evidence type="ECO:0000313" key="9">
    <source>
        <dbReference type="EMBL" id="RUR66481.1"/>
    </source>
</evidence>
<dbReference type="SMART" id="SM00028">
    <property type="entry name" value="TPR"/>
    <property type="match status" value="9"/>
</dbReference>
<keyword evidence="2" id="KW-0732">Signal</keyword>
<comment type="pathway">
    <text evidence="1">Glycan metabolism; bacterial cellulose biosynthesis.</text>
</comment>
<dbReference type="Proteomes" id="UP000281118">
    <property type="component" value="Unassembled WGS sequence"/>
</dbReference>
<dbReference type="PROSITE" id="PS50005">
    <property type="entry name" value="TPR"/>
    <property type="match status" value="2"/>
</dbReference>
<feature type="region of interest" description="Disordered" evidence="7">
    <location>
        <begin position="952"/>
        <end position="981"/>
    </location>
</feature>
<keyword evidence="3" id="KW-0677">Repeat</keyword>
<dbReference type="PANTHER" id="PTHR45586">
    <property type="entry name" value="TPR REPEAT-CONTAINING PROTEIN PA4667"/>
    <property type="match status" value="1"/>
</dbReference>
<feature type="compositionally biased region" description="Polar residues" evidence="7">
    <location>
        <begin position="1"/>
        <end position="11"/>
    </location>
</feature>
<dbReference type="Pfam" id="PF13181">
    <property type="entry name" value="TPR_8"/>
    <property type="match status" value="1"/>
</dbReference>
<feature type="compositionally biased region" description="Low complexity" evidence="7">
    <location>
        <begin position="961"/>
        <end position="981"/>
    </location>
</feature>
<dbReference type="OrthoDB" id="174989at2"/>
<dbReference type="PRINTS" id="PR01441">
    <property type="entry name" value="CELLSNTHASEC"/>
</dbReference>
<dbReference type="Gene3D" id="1.25.40.10">
    <property type="entry name" value="Tetratricopeptide repeat domain"/>
    <property type="match status" value="4"/>
</dbReference>
<accession>A0A433MEX6</accession>
<feature type="repeat" description="TPR" evidence="6">
    <location>
        <begin position="63"/>
        <end position="96"/>
    </location>
</feature>
<name>A0A433MEX6_9BURK</name>
<dbReference type="UniPathway" id="UPA00694"/>
<dbReference type="Pfam" id="PF05420">
    <property type="entry name" value="BCSC_C"/>
    <property type="match status" value="1"/>
</dbReference>
<dbReference type="GO" id="GO:0030244">
    <property type="term" value="P:cellulose biosynthetic process"/>
    <property type="evidence" value="ECO:0007669"/>
    <property type="project" value="UniProtKB-KW"/>
</dbReference>
<dbReference type="Pfam" id="PF14559">
    <property type="entry name" value="TPR_19"/>
    <property type="match status" value="5"/>
</dbReference>
<evidence type="ECO:0000256" key="7">
    <source>
        <dbReference type="SAM" id="MobiDB-lite"/>
    </source>
</evidence>
<evidence type="ECO:0000256" key="4">
    <source>
        <dbReference type="ARBA" id="ARBA00022803"/>
    </source>
</evidence>
<dbReference type="SUPFAM" id="SSF48452">
    <property type="entry name" value="TPR-like"/>
    <property type="match status" value="4"/>
</dbReference>
<evidence type="ECO:0000259" key="8">
    <source>
        <dbReference type="Pfam" id="PF05420"/>
    </source>
</evidence>
<dbReference type="InterPro" id="IPR011990">
    <property type="entry name" value="TPR-like_helical_dom_sf"/>
</dbReference>
<dbReference type="InterPro" id="IPR019734">
    <property type="entry name" value="TPR_rpt"/>
</dbReference>
<dbReference type="InterPro" id="IPR051012">
    <property type="entry name" value="CellSynth/LPSAsmb/PSIAsmb"/>
</dbReference>
<dbReference type="GO" id="GO:0006011">
    <property type="term" value="P:UDP-alpha-D-glucose metabolic process"/>
    <property type="evidence" value="ECO:0007669"/>
    <property type="project" value="InterPro"/>
</dbReference>
<feature type="repeat" description="TPR" evidence="6">
    <location>
        <begin position="752"/>
        <end position="785"/>
    </location>
</feature>
<dbReference type="PANTHER" id="PTHR45586:SF1">
    <property type="entry name" value="LIPOPOLYSACCHARIDE ASSEMBLY PROTEIN B"/>
    <property type="match status" value="1"/>
</dbReference>
<evidence type="ECO:0000256" key="2">
    <source>
        <dbReference type="ARBA" id="ARBA00022729"/>
    </source>
</evidence>
<sequence>MENAMPSQSTGLKPRRSLGVAPGSRPFPSPFSLSPQSRQWTACLGMLVALCAANPAHAQADASAALIEQGNYWQAQGRADLAEESWKKLLSVQPQSTDAMYGMAQVELSRGNSEAARGWIARLRTANPNDSRLARLQQQSQQPAGAQSTLQRARAAARAGRAAEAVELYRSQFDNRPPPEALALEYYQVLASTPQGADEGRRGLEQLVKDHPENTSYKLALAQQKTYSESTRRAGIRELVELTRQPAVASAARAAWRQALIWLDARQPDVPLYQEYLSNNQTDAAVAARLESLTTAKAAATSSPGVPVGEGFKALDRGDASTAEQRFQQALRTKADDTEALGGLGLVRLRQERFAEAQELLERAVRGGGSKWNSALQSASYWVLVGQARAAQGKNDLRGAQSLYERAVCIDPREPVGQNALADLRAAAGDYAQAEQGYKRVLESRPQNTQALRGLISVYGQTGRPDEALALSRRLTPEQATQLGGLRDIQVEQARNRARQQADAGDTAGAQRTLEDAMLAAPDSPWVRLDLANLYRKRGMVSEARGVMEGLLMSQPDMPDALYASALLASETGDAAAGIQYLERIPAGSRTRDMAALQRRLWAQQQAARALALARQGQVDAARGVLAQAESALSADMPAELWGQLAGAYAEIGDAPRALAMSRQLLARSPTPSTGDRLLYASVLLKTRQDIELSAVLRQLATTNMTASQRADFDNLRIAFALRQTDSLREAGNLEAAYNAMAPVLAERPEDPQALAALARLYSAARDEGQALALYQRVLQRNPTDLDTLLSAAASASAQRDHSSAENYVMAALKQAPDQSRVLAAAGRVYRNAGESRKAEQYLRAAVEAERQVASGGFAPGGMAASPLPPANPFAGMTGGAPSAAVPASYPAANGNPFAQARMQPASYQALPVPAGYPVAQAYPAANQAYPAYPAAAAPNAYPPGALPWNPGAPASNAKGRTTAAKSSSTRTARNAAANPNNVPQASAYIAQPMQQPLPQYPVPGTQQVAPVYIPPAQQPGGYPAPGYPQANAAYAQANTPRADTGWNAPPRSAPAASSVAAELQELESQRAVSLTAGTVYRNRAGEAGLSRLSDFQLPIQARFPAGEGKIVVGVTPTVLDAGTPASDYATGSRFGGGPSAALNALRSGASAGQQNAAGVGLNVGYEGKNIDAGIGTTPLGFPTTNVVGNVTFKGSIGDSWNYKADISRRAVTDSVLSFAGAKDERTNERWGGVVATGVRGDIGYDDGTYGVYSYLAAHGITGRNVQSNSRVETGGGAYLHLLNSPNSKLTLGMNIGLMGYQKNLSYYTFGQGGYFSPQSFVSVAFPVDWSGRSDRLSWRLNASLGVQSFTQKSSPYFPTDPSRNAAASSAAYQALALGLSSSAYNNTYASSSKTGLAYNLAAVVEYQLAPKMFLGGALGFNNAQNYRQFTGSVYLRYVFGGSSSIGVPGYGTGSGTTLNPMTSPYTPLL</sequence>
<comment type="caution">
    <text evidence="9">The sequence shown here is derived from an EMBL/GenBank/DDBJ whole genome shotgun (WGS) entry which is preliminary data.</text>
</comment>
<evidence type="ECO:0000256" key="3">
    <source>
        <dbReference type="ARBA" id="ARBA00022737"/>
    </source>
</evidence>
<evidence type="ECO:0000256" key="6">
    <source>
        <dbReference type="PROSITE-ProRule" id="PRU00339"/>
    </source>
</evidence>
<feature type="domain" description="Cellulose synthase operon C C-terminal" evidence="8">
    <location>
        <begin position="1091"/>
        <end position="1440"/>
    </location>
</feature>
<dbReference type="GO" id="GO:0019867">
    <property type="term" value="C:outer membrane"/>
    <property type="evidence" value="ECO:0007669"/>
    <property type="project" value="InterPro"/>
</dbReference>